<evidence type="ECO:0000259" key="7">
    <source>
        <dbReference type="SMART" id="SM00833"/>
    </source>
</evidence>
<dbReference type="GO" id="GO:0000166">
    <property type="term" value="F:nucleotide binding"/>
    <property type="evidence" value="ECO:0007669"/>
    <property type="project" value="UniProtKB-KW"/>
</dbReference>
<dbReference type="PANTHER" id="PTHR13748">
    <property type="entry name" value="COBW-RELATED"/>
    <property type="match status" value="1"/>
</dbReference>
<dbReference type="Gene3D" id="3.40.50.300">
    <property type="entry name" value="P-loop containing nucleotide triphosphate hydrolases"/>
    <property type="match status" value="1"/>
</dbReference>
<evidence type="ECO:0000256" key="4">
    <source>
        <dbReference type="ARBA" id="ARBA00034320"/>
    </source>
</evidence>
<dbReference type="Pfam" id="PF02492">
    <property type="entry name" value="cobW"/>
    <property type="match status" value="1"/>
</dbReference>
<name>A0A1H4GF69_9RHOB</name>
<keyword evidence="2" id="KW-0378">Hydrolase</keyword>
<dbReference type="InterPro" id="IPR003495">
    <property type="entry name" value="CobW/HypB/UreG_nucleotide-bd"/>
</dbReference>
<dbReference type="SUPFAM" id="SSF52540">
    <property type="entry name" value="P-loop containing nucleoside triphosphate hydrolases"/>
    <property type="match status" value="1"/>
</dbReference>
<dbReference type="SMART" id="SM00833">
    <property type="entry name" value="CobW_C"/>
    <property type="match status" value="1"/>
</dbReference>
<evidence type="ECO:0000256" key="5">
    <source>
        <dbReference type="ARBA" id="ARBA00045658"/>
    </source>
</evidence>
<dbReference type="GO" id="GO:0016787">
    <property type="term" value="F:hydrolase activity"/>
    <property type="evidence" value="ECO:0007669"/>
    <property type="project" value="UniProtKB-KW"/>
</dbReference>
<evidence type="ECO:0000256" key="6">
    <source>
        <dbReference type="ARBA" id="ARBA00049117"/>
    </source>
</evidence>
<keyword evidence="9" id="KW-1185">Reference proteome</keyword>
<dbReference type="RefSeq" id="WP_245731178.1">
    <property type="nucleotide sequence ID" value="NZ_FNQM01000062.1"/>
</dbReference>
<dbReference type="Proteomes" id="UP000198703">
    <property type="component" value="Unassembled WGS sequence"/>
</dbReference>
<keyword evidence="3" id="KW-0143">Chaperone</keyword>
<keyword evidence="1" id="KW-0547">Nucleotide-binding</keyword>
<evidence type="ECO:0000313" key="9">
    <source>
        <dbReference type="Proteomes" id="UP000198703"/>
    </source>
</evidence>
<evidence type="ECO:0000256" key="3">
    <source>
        <dbReference type="ARBA" id="ARBA00023186"/>
    </source>
</evidence>
<accession>A0A1H4GF69</accession>
<dbReference type="SUPFAM" id="SSF90002">
    <property type="entry name" value="Hypothetical protein YjiA, C-terminal domain"/>
    <property type="match status" value="1"/>
</dbReference>
<dbReference type="Pfam" id="PF07683">
    <property type="entry name" value="CobW_C"/>
    <property type="match status" value="1"/>
</dbReference>
<dbReference type="InterPro" id="IPR036627">
    <property type="entry name" value="CobW-likC_sf"/>
</dbReference>
<dbReference type="AlphaFoldDB" id="A0A1H4GF69"/>
<gene>
    <name evidence="8" type="ORF">SAMN05444370_1623</name>
</gene>
<comment type="catalytic activity">
    <reaction evidence="6">
        <text>GTP + H2O = GDP + phosphate + H(+)</text>
        <dbReference type="Rhea" id="RHEA:19669"/>
        <dbReference type="ChEBI" id="CHEBI:15377"/>
        <dbReference type="ChEBI" id="CHEBI:15378"/>
        <dbReference type="ChEBI" id="CHEBI:37565"/>
        <dbReference type="ChEBI" id="CHEBI:43474"/>
        <dbReference type="ChEBI" id="CHEBI:58189"/>
    </reaction>
    <physiologicalReaction direction="left-to-right" evidence="6">
        <dbReference type="Rhea" id="RHEA:19670"/>
    </physiologicalReaction>
</comment>
<reference evidence="8 9" key="1">
    <citation type="submission" date="2016-10" db="EMBL/GenBank/DDBJ databases">
        <authorList>
            <person name="de Groot N.N."/>
        </authorList>
    </citation>
    <scope>NUCLEOTIDE SEQUENCE [LARGE SCALE GENOMIC DNA]</scope>
    <source>
        <strain evidence="8 9">DSM 15345</strain>
    </source>
</reference>
<evidence type="ECO:0000256" key="1">
    <source>
        <dbReference type="ARBA" id="ARBA00022741"/>
    </source>
</evidence>
<dbReference type="InterPro" id="IPR011629">
    <property type="entry name" value="CobW-like_C"/>
</dbReference>
<dbReference type="EMBL" id="FNQM01000062">
    <property type="protein sequence ID" value="SEB08194.1"/>
    <property type="molecule type" value="Genomic_DNA"/>
</dbReference>
<dbReference type="CDD" id="cd03112">
    <property type="entry name" value="CobW-like"/>
    <property type="match status" value="1"/>
</dbReference>
<feature type="domain" description="CobW C-terminal" evidence="7">
    <location>
        <begin position="253"/>
        <end position="347"/>
    </location>
</feature>
<comment type="similarity">
    <text evidence="4">Belongs to the SIMIBI class G3E GTPase family. ZNG1 subfamily.</text>
</comment>
<dbReference type="STRING" id="89524.SAMN05444370_1623"/>
<dbReference type="InterPro" id="IPR027417">
    <property type="entry name" value="P-loop_NTPase"/>
</dbReference>
<dbReference type="Gene3D" id="3.30.1220.10">
    <property type="entry name" value="CobW-like, C-terminal domain"/>
    <property type="match status" value="1"/>
</dbReference>
<evidence type="ECO:0000256" key="2">
    <source>
        <dbReference type="ARBA" id="ARBA00022801"/>
    </source>
</evidence>
<protein>
    <submittedName>
        <fullName evidence="8">GTPase, G3E family</fullName>
    </submittedName>
</protein>
<sequence length="355" mass="37103">MFTLEPDRLPVTLLTGFLGAGKTTLLNHLLRAPSMAGAAVIVNEFGDIGLDHDLIEAASETVTLMRSGCLCCTIRGDLAAAMAGLWRRRAAGEIAFDRVVIETTGLADPGPIQQTLLSEPRIAGAFSLEAVVTVADAAAGPATLDRHFEAVSQIAVADRLVITKGDLVTAVRLSAFEARLAAINPAATILRADRGRIDPSAVTGPGLRAATGPSLVFPTVSLAAGLPPLSAFAARAPTAALLPQARGSHDARISSVATAFDAPVHPAIFELWFETLAALAAPNILRLKAIVALEGEAAPIVLHGVQHVLHPPERLKRWPSADRRSRIVVIARDMPDGLLADSVAYLQSRPALAAS</sequence>
<comment type="function">
    <text evidence="5">Zinc chaperone that directly transfers zinc cofactor to target proteins, thereby activating them. Zinc is transferred from the CXCC motif in the GTPase domain to the zinc binding site in target proteins in a process requiring GTP hydrolysis.</text>
</comment>
<dbReference type="InterPro" id="IPR051316">
    <property type="entry name" value="Zinc-reg_GTPase_activator"/>
</dbReference>
<evidence type="ECO:0000313" key="8">
    <source>
        <dbReference type="EMBL" id="SEB08194.1"/>
    </source>
</evidence>
<proteinExistence type="inferred from homology"/>
<organism evidence="8 9">
    <name type="scientific">Rubrimonas cliftonensis</name>
    <dbReference type="NCBI Taxonomy" id="89524"/>
    <lineage>
        <taxon>Bacteria</taxon>
        <taxon>Pseudomonadati</taxon>
        <taxon>Pseudomonadota</taxon>
        <taxon>Alphaproteobacteria</taxon>
        <taxon>Rhodobacterales</taxon>
        <taxon>Paracoccaceae</taxon>
        <taxon>Rubrimonas</taxon>
    </lineage>
</organism>